<protein>
    <recommendedName>
        <fullName evidence="1">NAD-dependent epimerase/dehydratase domain-containing protein</fullName>
    </recommendedName>
</protein>
<evidence type="ECO:0000313" key="3">
    <source>
        <dbReference type="Proteomes" id="UP001420932"/>
    </source>
</evidence>
<dbReference type="InterPro" id="IPR036291">
    <property type="entry name" value="NAD(P)-bd_dom_sf"/>
</dbReference>
<dbReference type="Pfam" id="PF01370">
    <property type="entry name" value="Epimerase"/>
    <property type="match status" value="1"/>
</dbReference>
<accession>A0AAP0NWP3</accession>
<sequence length="51" mass="5612">MEKTKNDCKVCVIGGAGYVGSWLTKILLERGYTVHATLRNLGCVPTHINLH</sequence>
<keyword evidence="3" id="KW-1185">Reference proteome</keyword>
<dbReference type="SUPFAM" id="SSF51735">
    <property type="entry name" value="NAD(P)-binding Rossmann-fold domains"/>
    <property type="match status" value="1"/>
</dbReference>
<evidence type="ECO:0000313" key="2">
    <source>
        <dbReference type="EMBL" id="KAK9121808.1"/>
    </source>
</evidence>
<dbReference type="Gene3D" id="3.40.50.720">
    <property type="entry name" value="NAD(P)-binding Rossmann-like Domain"/>
    <property type="match status" value="1"/>
</dbReference>
<organism evidence="2 3">
    <name type="scientific">Stephania yunnanensis</name>
    <dbReference type="NCBI Taxonomy" id="152371"/>
    <lineage>
        <taxon>Eukaryota</taxon>
        <taxon>Viridiplantae</taxon>
        <taxon>Streptophyta</taxon>
        <taxon>Embryophyta</taxon>
        <taxon>Tracheophyta</taxon>
        <taxon>Spermatophyta</taxon>
        <taxon>Magnoliopsida</taxon>
        <taxon>Ranunculales</taxon>
        <taxon>Menispermaceae</taxon>
        <taxon>Menispermoideae</taxon>
        <taxon>Cissampelideae</taxon>
        <taxon>Stephania</taxon>
    </lineage>
</organism>
<dbReference type="EMBL" id="JBBNAF010000008">
    <property type="protein sequence ID" value="KAK9121808.1"/>
    <property type="molecule type" value="Genomic_DNA"/>
</dbReference>
<comment type="caution">
    <text evidence="2">The sequence shown here is derived from an EMBL/GenBank/DDBJ whole genome shotgun (WGS) entry which is preliminary data.</text>
</comment>
<evidence type="ECO:0000259" key="1">
    <source>
        <dbReference type="Pfam" id="PF01370"/>
    </source>
</evidence>
<dbReference type="InterPro" id="IPR001509">
    <property type="entry name" value="Epimerase_deHydtase"/>
</dbReference>
<dbReference type="AlphaFoldDB" id="A0AAP0NWP3"/>
<proteinExistence type="predicted"/>
<name>A0AAP0NWP3_9MAGN</name>
<feature type="domain" description="NAD-dependent epimerase/dehydratase" evidence="1">
    <location>
        <begin position="10"/>
        <end position="40"/>
    </location>
</feature>
<reference evidence="2 3" key="1">
    <citation type="submission" date="2024-01" db="EMBL/GenBank/DDBJ databases">
        <title>Genome assemblies of Stephania.</title>
        <authorList>
            <person name="Yang L."/>
        </authorList>
    </citation>
    <scope>NUCLEOTIDE SEQUENCE [LARGE SCALE GENOMIC DNA]</scope>
    <source>
        <strain evidence="2">YNDBR</strain>
        <tissue evidence="2">Leaf</tissue>
    </source>
</reference>
<dbReference type="Proteomes" id="UP001420932">
    <property type="component" value="Unassembled WGS sequence"/>
</dbReference>
<gene>
    <name evidence="2" type="ORF">Syun_019425</name>
</gene>